<dbReference type="PANTHER" id="PTHR43792">
    <property type="entry name" value="GNAT FAMILY, PUTATIVE (AFU_ORTHOLOGUE AFUA_3G00765)-RELATED-RELATED"/>
    <property type="match status" value="1"/>
</dbReference>
<keyword evidence="2" id="KW-0012">Acyltransferase</keyword>
<dbReference type="GO" id="GO:0016746">
    <property type="term" value="F:acyltransferase activity"/>
    <property type="evidence" value="ECO:0007669"/>
    <property type="project" value="UniProtKB-KW"/>
</dbReference>
<protein>
    <submittedName>
        <fullName evidence="2">GNAT family N-acetyltransferase</fullName>
        <ecNumber evidence="2">2.3.-.-</ecNumber>
    </submittedName>
</protein>
<proteinExistence type="predicted"/>
<keyword evidence="3" id="KW-1185">Reference proteome</keyword>
<reference evidence="3" key="1">
    <citation type="journal article" date="2019" name="Int. J. Syst. Evol. Microbiol.">
        <title>The Global Catalogue of Microorganisms (GCM) 10K type strain sequencing project: providing services to taxonomists for standard genome sequencing and annotation.</title>
        <authorList>
            <consortium name="The Broad Institute Genomics Platform"/>
            <consortium name="The Broad Institute Genome Sequencing Center for Infectious Disease"/>
            <person name="Wu L."/>
            <person name="Ma J."/>
        </authorList>
    </citation>
    <scope>NUCLEOTIDE SEQUENCE [LARGE SCALE GENOMIC DNA]</scope>
    <source>
        <strain evidence="3">CCUG 64793</strain>
    </source>
</reference>
<dbReference type="Proteomes" id="UP001597131">
    <property type="component" value="Unassembled WGS sequence"/>
</dbReference>
<dbReference type="Pfam" id="PF13302">
    <property type="entry name" value="Acetyltransf_3"/>
    <property type="match status" value="1"/>
</dbReference>
<evidence type="ECO:0000259" key="1">
    <source>
        <dbReference type="PROSITE" id="PS51186"/>
    </source>
</evidence>
<dbReference type="Gene3D" id="3.40.630.30">
    <property type="match status" value="1"/>
</dbReference>
<organism evidence="2 3">
    <name type="scientific">Salegentibacter chungangensis</name>
    <dbReference type="NCBI Taxonomy" id="1335724"/>
    <lineage>
        <taxon>Bacteria</taxon>
        <taxon>Pseudomonadati</taxon>
        <taxon>Bacteroidota</taxon>
        <taxon>Flavobacteriia</taxon>
        <taxon>Flavobacteriales</taxon>
        <taxon>Flavobacteriaceae</taxon>
        <taxon>Salegentibacter</taxon>
    </lineage>
</organism>
<feature type="domain" description="N-acetyltransferase" evidence="1">
    <location>
        <begin position="11"/>
        <end position="166"/>
    </location>
</feature>
<dbReference type="RefSeq" id="WP_380745454.1">
    <property type="nucleotide sequence ID" value="NZ_JBHTLI010000001.1"/>
</dbReference>
<sequence>MKSYNLKTERFLLKEIEQDDITYIYQGLSHPEVIKYYGVSFHSLEDTRMQMEWYADLRKNHTGIWFGIYSLETLEFCGAGGFNNLEKQHHKAEIGFWLLPEFWKKGIMNEVMPELMTFGFEHLNLNRIEAFVESENLSCKKAIEKCNFILEGRMRECEVKNGKYIDVDTYAALKPK</sequence>
<accession>A0ABW3NUF1</accession>
<dbReference type="InterPro" id="IPR016181">
    <property type="entry name" value="Acyl_CoA_acyltransferase"/>
</dbReference>
<keyword evidence="2" id="KW-0808">Transferase</keyword>
<dbReference type="InterPro" id="IPR051531">
    <property type="entry name" value="N-acetyltransferase"/>
</dbReference>
<gene>
    <name evidence="2" type="ORF">ACFQ3Q_10415</name>
</gene>
<name>A0ABW3NUF1_9FLAO</name>
<dbReference type="EC" id="2.3.-.-" evidence="2"/>
<evidence type="ECO:0000313" key="2">
    <source>
        <dbReference type="EMBL" id="MFD1096162.1"/>
    </source>
</evidence>
<dbReference type="PROSITE" id="PS51186">
    <property type="entry name" value="GNAT"/>
    <property type="match status" value="1"/>
</dbReference>
<dbReference type="PANTHER" id="PTHR43792:SF9">
    <property type="entry name" value="RIBOSOMAL-PROTEIN-ALANINE ACETYLTRANSFERASE"/>
    <property type="match status" value="1"/>
</dbReference>
<evidence type="ECO:0000313" key="3">
    <source>
        <dbReference type="Proteomes" id="UP001597131"/>
    </source>
</evidence>
<dbReference type="InterPro" id="IPR000182">
    <property type="entry name" value="GNAT_dom"/>
</dbReference>
<dbReference type="EMBL" id="JBHTLI010000001">
    <property type="protein sequence ID" value="MFD1096162.1"/>
    <property type="molecule type" value="Genomic_DNA"/>
</dbReference>
<dbReference type="SUPFAM" id="SSF55729">
    <property type="entry name" value="Acyl-CoA N-acyltransferases (Nat)"/>
    <property type="match status" value="1"/>
</dbReference>
<comment type="caution">
    <text evidence="2">The sequence shown here is derived from an EMBL/GenBank/DDBJ whole genome shotgun (WGS) entry which is preliminary data.</text>
</comment>